<accession>W9K347</accession>
<protein>
    <recommendedName>
        <fullName evidence="2">Metallo-beta-lactamase domain-containing protein</fullName>
    </recommendedName>
</protein>
<reference evidence="1" key="1">
    <citation type="submission" date="2011-06" db="EMBL/GenBank/DDBJ databases">
        <title>The Genome Sequence of Fusarium oxysporum Fo47.</title>
        <authorList>
            <consortium name="The Broad Institute Genome Sequencing Platform"/>
            <person name="Ma L.-J."/>
            <person name="Gale L.R."/>
            <person name="Schwartz D.C."/>
            <person name="Zhou S."/>
            <person name="Corby-Kistler H."/>
            <person name="Young S.K."/>
            <person name="Zeng Q."/>
            <person name="Gargeya S."/>
            <person name="Fitzgerald M."/>
            <person name="Haas B."/>
            <person name="Abouelleil A."/>
            <person name="Alvarado L."/>
            <person name="Arachchi H.M."/>
            <person name="Berlin A."/>
            <person name="Brown A."/>
            <person name="Chapman S.B."/>
            <person name="Chen Z."/>
            <person name="Dunbar C."/>
            <person name="Freedman E."/>
            <person name="Gearin G."/>
            <person name="Gellesch M."/>
            <person name="Goldberg J."/>
            <person name="Griggs A."/>
            <person name="Gujja S."/>
            <person name="Heiman D."/>
            <person name="Howarth C."/>
            <person name="Larson L."/>
            <person name="Lui A."/>
            <person name="MacDonald P.J.P."/>
            <person name="Mehta T."/>
            <person name="Montmayeur A."/>
            <person name="Murphy C."/>
            <person name="Neiman D."/>
            <person name="Pearson M."/>
            <person name="Priest M."/>
            <person name="Roberts A."/>
            <person name="Saif S."/>
            <person name="Shea T."/>
            <person name="Shenoy N."/>
            <person name="Sisk P."/>
            <person name="Stolte C."/>
            <person name="Sykes S."/>
            <person name="Wortman J."/>
            <person name="Nusbaum C."/>
            <person name="Birren B."/>
        </authorList>
    </citation>
    <scope>NUCLEOTIDE SEQUENCE [LARGE SCALE GENOMIC DNA]</scope>
    <source>
        <strain evidence="1">Fo47</strain>
    </source>
</reference>
<sequence>MNYSLLVQGGEDGYAAVVSGSYNIFDPDAPLSGYLDGLLSGYLLFDANRWNPLLLKTILENNNFTYSKEYDGSDLEMPADLTVVLDPKTHLPYLIRGFEKHPLLGTSTHDLRVYDYILVEGVMIPQHFKTIYNSHQLIVDWVVDEVQERYTNYNYLGPYVGTVDELKAEQSWSDLPGVWVMEQPGYLYRQMLLELQEFVVVLDAPSQQSNDIIKWVDDNIRKPIRMVIPTNHHHDHAMGLPDYVKVGAKVVVPDMAKEYYHGIPNMEAGTFTRENPFILEHDDFRAAIIHMHDNHHAKDHVYAVVMPSCVSTNSIVVVFEADFVISNKALDTNNDHTELWQLIQNMQSHRVSKHAEYVYY</sequence>
<dbReference type="AlphaFoldDB" id="W9K347"/>
<dbReference type="SUPFAM" id="SSF56281">
    <property type="entry name" value="Metallo-hydrolase/oxidoreductase"/>
    <property type="match status" value="1"/>
</dbReference>
<evidence type="ECO:0008006" key="2">
    <source>
        <dbReference type="Google" id="ProtNLM"/>
    </source>
</evidence>
<dbReference type="Gene3D" id="3.60.15.10">
    <property type="entry name" value="Ribonuclease Z/Hydroxyacylglutathione hydrolase-like"/>
    <property type="match status" value="1"/>
</dbReference>
<proteinExistence type="predicted"/>
<dbReference type="HOGENOM" id="CLU_025636_0_0_1"/>
<dbReference type="InterPro" id="IPR036866">
    <property type="entry name" value="RibonucZ/Hydroxyglut_hydro"/>
</dbReference>
<evidence type="ECO:0000313" key="1">
    <source>
        <dbReference type="EMBL" id="EWZ38812.1"/>
    </source>
</evidence>
<organism evidence="1">
    <name type="scientific">Fusarium oxysporum Fo47</name>
    <dbReference type="NCBI Taxonomy" id="660027"/>
    <lineage>
        <taxon>Eukaryota</taxon>
        <taxon>Fungi</taxon>
        <taxon>Dikarya</taxon>
        <taxon>Ascomycota</taxon>
        <taxon>Pezizomycotina</taxon>
        <taxon>Sordariomycetes</taxon>
        <taxon>Hypocreomycetidae</taxon>
        <taxon>Hypocreales</taxon>
        <taxon>Nectriaceae</taxon>
        <taxon>Fusarium</taxon>
        <taxon>Fusarium oxysporum species complex</taxon>
    </lineage>
</organism>
<dbReference type="Proteomes" id="UP000030766">
    <property type="component" value="Unassembled WGS sequence"/>
</dbReference>
<name>W9K347_FUSOX</name>
<dbReference type="VEuPathDB" id="FungiDB:FOZG_10347"/>
<reference evidence="1" key="2">
    <citation type="submission" date="2012-06" db="EMBL/GenBank/DDBJ databases">
        <title>Annotation of the Genome Sequence of Fusarium oxysporum Fo47.</title>
        <authorList>
            <consortium name="The Broad Institute Genomics Platform"/>
            <person name="Ma L.-J."/>
            <person name="Corby-Kistler H."/>
            <person name="Broz K."/>
            <person name="Gale L.R."/>
            <person name="Jonkers W."/>
            <person name="O'Donnell K."/>
            <person name="Ploetz R."/>
            <person name="Steinberg C."/>
            <person name="Schwartz D.C."/>
            <person name="VanEtten H."/>
            <person name="Zhou S."/>
            <person name="Young S.K."/>
            <person name="Zeng Q."/>
            <person name="Gargeya S."/>
            <person name="Fitzgerald M."/>
            <person name="Abouelleil A."/>
            <person name="Alvarado L."/>
            <person name="Chapman S.B."/>
            <person name="Gainer-Dewar J."/>
            <person name="Goldberg J."/>
            <person name="Griggs A."/>
            <person name="Gujja S."/>
            <person name="Hansen M."/>
            <person name="Howarth C."/>
            <person name="Imamovic A."/>
            <person name="Ireland A."/>
            <person name="Larimer J."/>
            <person name="McCowan C."/>
            <person name="Murphy C."/>
            <person name="Pearson M."/>
            <person name="Poon T.W."/>
            <person name="Priest M."/>
            <person name="Roberts A."/>
            <person name="Saif S."/>
            <person name="Shea T."/>
            <person name="Sykes S."/>
            <person name="Wortman J."/>
            <person name="Nusbaum C."/>
            <person name="Birren B."/>
        </authorList>
    </citation>
    <scope>NUCLEOTIDE SEQUENCE</scope>
    <source>
        <strain evidence="1">Fo47</strain>
    </source>
</reference>
<dbReference type="EMBL" id="JH717901">
    <property type="protein sequence ID" value="EWZ38812.1"/>
    <property type="molecule type" value="Genomic_DNA"/>
</dbReference>
<gene>
    <name evidence="1" type="ORF">FOZG_10347</name>
</gene>